<reference evidence="3" key="1">
    <citation type="submission" date="2015-11" db="EMBL/GenBank/DDBJ databases">
        <authorList>
            <person name="Varghese N."/>
        </authorList>
    </citation>
    <scope>NUCLEOTIDE SEQUENCE [LARGE SCALE GENOMIC DNA]</scope>
    <source>
        <strain evidence="3">DSM 45899</strain>
    </source>
</reference>
<feature type="transmembrane region" description="Helical" evidence="1">
    <location>
        <begin position="7"/>
        <end position="32"/>
    </location>
</feature>
<accession>A0A0S4QYY4</accession>
<evidence type="ECO:0000313" key="2">
    <source>
        <dbReference type="EMBL" id="CUU59658.1"/>
    </source>
</evidence>
<keyword evidence="1" id="KW-1133">Transmembrane helix</keyword>
<dbReference type="Proteomes" id="UP000198802">
    <property type="component" value="Unassembled WGS sequence"/>
</dbReference>
<dbReference type="EMBL" id="FAOZ01000030">
    <property type="protein sequence ID" value="CUU59658.1"/>
    <property type="molecule type" value="Genomic_DNA"/>
</dbReference>
<dbReference type="PROSITE" id="PS51257">
    <property type="entry name" value="PROKAR_LIPOPROTEIN"/>
    <property type="match status" value="1"/>
</dbReference>
<gene>
    <name evidence="2" type="ORF">Ga0074812_13038</name>
</gene>
<proteinExistence type="predicted"/>
<evidence type="ECO:0000256" key="1">
    <source>
        <dbReference type="SAM" id="Phobius"/>
    </source>
</evidence>
<keyword evidence="1" id="KW-0812">Transmembrane</keyword>
<keyword evidence="1" id="KW-0472">Membrane</keyword>
<evidence type="ECO:0000313" key="3">
    <source>
        <dbReference type="Proteomes" id="UP000198802"/>
    </source>
</evidence>
<organism evidence="2 3">
    <name type="scientific">Parafrankia irregularis</name>
    <dbReference type="NCBI Taxonomy" id="795642"/>
    <lineage>
        <taxon>Bacteria</taxon>
        <taxon>Bacillati</taxon>
        <taxon>Actinomycetota</taxon>
        <taxon>Actinomycetes</taxon>
        <taxon>Frankiales</taxon>
        <taxon>Frankiaceae</taxon>
        <taxon>Parafrankia</taxon>
    </lineage>
</organism>
<feature type="transmembrane region" description="Helical" evidence="1">
    <location>
        <begin position="116"/>
        <end position="143"/>
    </location>
</feature>
<name>A0A0S4QYY4_9ACTN</name>
<dbReference type="AlphaFoldDB" id="A0A0S4QYY4"/>
<protein>
    <recommendedName>
        <fullName evidence="4">DUF3592 domain-containing protein</fullName>
    </recommendedName>
</protein>
<evidence type="ECO:0008006" key="4">
    <source>
        <dbReference type="Google" id="ProtNLM"/>
    </source>
</evidence>
<keyword evidence="3" id="KW-1185">Reference proteome</keyword>
<sequence>MGLIGKVIGCIIMIGFGCALVLNAVAGMKAFLERIWLRVRGNYVTGTVVDVDVVEDPDRYTQYTPTVEFVTRRGERRVEKVLYATINECSVGDRVRVFYRPHDQTQVFVADFSQGLWIILFFPFLVAGGLTMASLGVLILIGVDEVHFGGGRVLDLSPDVGE</sequence>